<evidence type="ECO:0000259" key="5">
    <source>
        <dbReference type="Pfam" id="PF04829"/>
    </source>
</evidence>
<evidence type="ECO:0000256" key="3">
    <source>
        <dbReference type="ARBA" id="ARBA00022913"/>
    </source>
</evidence>
<keyword evidence="3" id="KW-1266">Target cell cytoplasm</keyword>
<dbReference type="GO" id="GO:0090729">
    <property type="term" value="F:toxin activity"/>
    <property type="evidence" value="ECO:0007669"/>
    <property type="project" value="UniProtKB-KW"/>
</dbReference>
<organism evidence="6 7">
    <name type="scientific">Gilliamella apicola</name>
    <dbReference type="NCBI Taxonomy" id="1196095"/>
    <lineage>
        <taxon>Bacteria</taxon>
        <taxon>Pseudomonadati</taxon>
        <taxon>Pseudomonadota</taxon>
        <taxon>Gammaproteobacteria</taxon>
        <taxon>Orbales</taxon>
        <taxon>Orbaceae</taxon>
        <taxon>Gilliamella</taxon>
    </lineage>
</organism>
<dbReference type="Pfam" id="PF13332">
    <property type="entry name" value="Fil_haemagg_2"/>
    <property type="match status" value="1"/>
</dbReference>
<feature type="domain" description="VENN motif-containing" evidence="5">
    <location>
        <begin position="376"/>
        <end position="422"/>
    </location>
</feature>
<proteinExistence type="predicted"/>
<evidence type="ECO:0000256" key="1">
    <source>
        <dbReference type="ARBA" id="ARBA00004219"/>
    </source>
</evidence>
<comment type="subcellular location">
    <subcellularLocation>
        <location evidence="1">Target cell</location>
        <location evidence="1">Target cell cytoplasm</location>
    </subcellularLocation>
</comment>
<sequence length="768" mass="81457">MSYHNHNEQTSSKDWGSAQLSDTEKFTGYMSSKDQYNSNNVEQIRSQVGSLNGNVNIIAGEHYTQQVADIIAANNLNIIAKDITVLDDANHGSAHQSSKDLKIGNFTKISSPLIDLANAVDTLNQSKADDRTKALQTMAALGQGYTAYSAGKNIQDASLIKIESGIGFKSSKSQQDSSYRQSQANQLTAGGNINLNSARDIILEAGHNQHKADGKNSSAGLSVGVGASIGVQTGVYIYGEAGFSSGNNHLNAQTHSQTTLQSDKLSLTSKGNTTLIGAQANANRIDANIGGKLSIISPQDQIDQKISQSGANIHVQGAAIASTAAKEHNQLTTNSLTFTDIENHSSFKASSGGAGAEAGKVAADIIRKQLYGKEVKDLTEEEKQTISALSQLASGLAVAAGGGNIGNASAAISSSKNAVENNTESMDWWREKHKDSTEYYKDKLREILGENTISQIINGALTAYGDTVDLGAGAADTVLDGVLALSSCAVGVNYCDTALNDLRKADQTVANAVNAIINGQAWDAIKDNFVKAANGDQIALENSAALLIGIITPTKGLGNVGKTEKLINKSDKVISDANKAGKLDEALSDVNKLDKEYFENQYGKNNVEQGFGDYKEIKDNINNNHSANQQANKNSNFDEHVVNEKGLANAGKGTSAAGQANSNATNTVNGTKLNAQLVGQEIAGGHAFDKHVIKQGEFEDLSITTKEQFALHIEKVVSNPTSIKELNNGRLVYWDQSIGTVVIRNPKAKDGGTAFRLTDGRQYFDDLN</sequence>
<keyword evidence="2" id="KW-0800">Toxin</keyword>
<dbReference type="InterPro" id="IPR006914">
    <property type="entry name" value="VENN_dom"/>
</dbReference>
<dbReference type="GO" id="GO:0003824">
    <property type="term" value="F:catalytic activity"/>
    <property type="evidence" value="ECO:0007669"/>
    <property type="project" value="UniProtKB-ARBA"/>
</dbReference>
<accession>A0A2V4DVG1</accession>
<comment type="caution">
    <text evidence="6">The sequence shown here is derived from an EMBL/GenBank/DDBJ whole genome shotgun (WGS) entry which is preliminary data.</text>
</comment>
<dbReference type="Proteomes" id="UP000247483">
    <property type="component" value="Unassembled WGS sequence"/>
</dbReference>
<reference evidence="6 7" key="1">
    <citation type="submission" date="2018-05" db="EMBL/GenBank/DDBJ databases">
        <title>Reference genomes for bee gut microbiota database.</title>
        <authorList>
            <person name="Ellegaard K.M."/>
        </authorList>
    </citation>
    <scope>NUCLEOTIDE SEQUENCE [LARGE SCALE GENOMIC DNA]</scope>
    <source>
        <strain evidence="6 7">ESL0177</strain>
    </source>
</reference>
<evidence type="ECO:0000313" key="7">
    <source>
        <dbReference type="Proteomes" id="UP000247483"/>
    </source>
</evidence>
<dbReference type="AlphaFoldDB" id="A0A2V4DVG1"/>
<keyword evidence="4" id="KW-0843">Virulence</keyword>
<gene>
    <name evidence="6" type="ORF">DKK79_10605</name>
</gene>
<dbReference type="Pfam" id="PF04829">
    <property type="entry name" value="PT-VENN"/>
    <property type="match status" value="1"/>
</dbReference>
<name>A0A2V4DVG1_9GAMM</name>
<dbReference type="InterPro" id="IPR025157">
    <property type="entry name" value="Hemagglutinin_rpt"/>
</dbReference>
<evidence type="ECO:0000256" key="2">
    <source>
        <dbReference type="ARBA" id="ARBA00022656"/>
    </source>
</evidence>
<protein>
    <recommendedName>
        <fullName evidence="5">VENN motif-containing domain-containing protein</fullName>
    </recommendedName>
</protein>
<dbReference type="EMBL" id="QGLP01000005">
    <property type="protein sequence ID" value="PXZ04780.1"/>
    <property type="molecule type" value="Genomic_DNA"/>
</dbReference>
<evidence type="ECO:0000313" key="6">
    <source>
        <dbReference type="EMBL" id="PXZ04780.1"/>
    </source>
</evidence>
<evidence type="ECO:0000256" key="4">
    <source>
        <dbReference type="ARBA" id="ARBA00023026"/>
    </source>
</evidence>